<evidence type="ECO:0000313" key="5">
    <source>
        <dbReference type="Proteomes" id="UP000053110"/>
    </source>
</evidence>
<evidence type="ECO:0000313" key="4">
    <source>
        <dbReference type="EMBL" id="SUZ09235.1"/>
    </source>
</evidence>
<gene>
    <name evidence="3" type="ORF">BGT96224_AcSP30152</name>
    <name evidence="4" type="ORF">BGT96224V2_LOCUS2408</name>
</gene>
<name>A0A061HPI8_BLUGR</name>
<dbReference type="EMBL" id="KE375018">
    <property type="protein sequence ID" value="EPQ65859.1"/>
    <property type="molecule type" value="Genomic_DNA"/>
</dbReference>
<evidence type="ECO:0000313" key="3">
    <source>
        <dbReference type="EMBL" id="EPQ65859.1"/>
    </source>
</evidence>
<reference evidence="5" key="1">
    <citation type="journal article" date="2013" name="Nat. Genet.">
        <title>The wheat powdery mildew genome shows the unique evolution of an obligate biotroph.</title>
        <authorList>
            <person name="Wicker T."/>
            <person name="Oberhaensli S."/>
            <person name="Parlange F."/>
            <person name="Buchmann J.P."/>
            <person name="Shatalina M."/>
            <person name="Roffler S."/>
            <person name="Ben-David R."/>
            <person name="Dolezel J."/>
            <person name="Simkova H."/>
            <person name="Schulze-Lefert P."/>
            <person name="Spanu P.D."/>
            <person name="Bruggmann R."/>
            <person name="Amselem J."/>
            <person name="Quesneville H."/>
            <person name="Ver Loren van Themaat E."/>
            <person name="Paape T."/>
            <person name="Shimizu K.K."/>
            <person name="Keller B."/>
        </authorList>
    </citation>
    <scope>NUCLEOTIDE SEQUENCE [LARGE SCALE GENOMIC DNA]</scope>
    <source>
        <strain evidence="5">96224</strain>
    </source>
</reference>
<feature type="chain" id="PRO_5044538558" evidence="2">
    <location>
        <begin position="19"/>
        <end position="104"/>
    </location>
</feature>
<dbReference type="AlphaFoldDB" id="A0A061HPI8"/>
<sequence length="104" mass="10235">MQFFGLSVFAMAAMSVLAQESKEKSDKGMGMGMGNGMMMGGGMKPTGASPRATGSPTKTNGTGNGTYAGGPIQATTTAGVTSLLSQSGGLVSIAGLGVVFAVFM</sequence>
<keyword evidence="2" id="KW-0732">Signal</keyword>
<dbReference type="EMBL" id="UIGY01000045">
    <property type="protein sequence ID" value="SUZ09235.1"/>
    <property type="molecule type" value="Genomic_DNA"/>
</dbReference>
<reference evidence="4" key="3">
    <citation type="submission" date="2018-07" db="EMBL/GenBank/DDBJ databases">
        <authorList>
            <person name="Quirk P.G."/>
            <person name="Krulwich T.A."/>
        </authorList>
    </citation>
    <scope>NUCLEOTIDE SEQUENCE</scope>
    <source>
        <strain evidence="4">96224</strain>
    </source>
</reference>
<organism evidence="4">
    <name type="scientific">Blumeria graminis f. sp. tritici 96224</name>
    <dbReference type="NCBI Taxonomy" id="1268274"/>
    <lineage>
        <taxon>Eukaryota</taxon>
        <taxon>Fungi</taxon>
        <taxon>Dikarya</taxon>
        <taxon>Ascomycota</taxon>
        <taxon>Pezizomycotina</taxon>
        <taxon>Leotiomycetes</taxon>
        <taxon>Erysiphales</taxon>
        <taxon>Erysiphaceae</taxon>
        <taxon>Blumeria</taxon>
    </lineage>
</organism>
<feature type="non-terminal residue" evidence="4">
    <location>
        <position position="104"/>
    </location>
</feature>
<feature type="region of interest" description="Disordered" evidence="1">
    <location>
        <begin position="40"/>
        <end position="68"/>
    </location>
</feature>
<dbReference type="HOGENOM" id="CLU_2249654_0_0_1"/>
<feature type="signal peptide" evidence="2">
    <location>
        <begin position="1"/>
        <end position="18"/>
    </location>
</feature>
<reference evidence="3" key="2">
    <citation type="submission" date="2013-01" db="EMBL/GenBank/DDBJ databases">
        <title>The wheat powdery mildew genome reveals unique evolution of an obligate biotroph.</title>
        <authorList>
            <person name="Oberhaensli S."/>
            <person name="Wicker T."/>
            <person name="Keller B."/>
        </authorList>
    </citation>
    <scope>NUCLEOTIDE SEQUENCE</scope>
    <source>
        <strain evidence="3">96224</strain>
    </source>
</reference>
<accession>A0A061HPI8</accession>
<protein>
    <submittedName>
        <fullName evidence="4">BgtAcSP-30152</fullName>
    </submittedName>
</protein>
<dbReference type="Proteomes" id="UP000053110">
    <property type="component" value="Unassembled WGS sequence"/>
</dbReference>
<proteinExistence type="predicted"/>
<evidence type="ECO:0000256" key="1">
    <source>
        <dbReference type="SAM" id="MobiDB-lite"/>
    </source>
</evidence>
<evidence type="ECO:0000256" key="2">
    <source>
        <dbReference type="SAM" id="SignalP"/>
    </source>
</evidence>
<dbReference type="OrthoDB" id="3600086at2759"/>